<organism evidence="2">
    <name type="scientific">Rhodothermus marinus</name>
    <name type="common">Rhodothermus obamensis</name>
    <dbReference type="NCBI Taxonomy" id="29549"/>
    <lineage>
        <taxon>Bacteria</taxon>
        <taxon>Pseudomonadati</taxon>
        <taxon>Rhodothermota</taxon>
        <taxon>Rhodothermia</taxon>
        <taxon>Rhodothermales</taxon>
        <taxon>Rhodothermaceae</taxon>
        <taxon>Rhodothermus</taxon>
    </lineage>
</organism>
<dbReference type="Gene3D" id="3.40.50.300">
    <property type="entry name" value="P-loop containing nucleotide triphosphate hydrolases"/>
    <property type="match status" value="1"/>
</dbReference>
<dbReference type="AlphaFoldDB" id="A0A7V2B181"/>
<name>A0A7V2B181_RHOMR</name>
<dbReference type="GO" id="GO:0008146">
    <property type="term" value="F:sulfotransferase activity"/>
    <property type="evidence" value="ECO:0007669"/>
    <property type="project" value="InterPro"/>
</dbReference>
<gene>
    <name evidence="2" type="ORF">ENO59_07815</name>
</gene>
<protein>
    <submittedName>
        <fullName evidence="2">Sulfotransferase</fullName>
    </submittedName>
</protein>
<dbReference type="InterPro" id="IPR037359">
    <property type="entry name" value="NST/OST"/>
</dbReference>
<keyword evidence="1 2" id="KW-0808">Transferase</keyword>
<dbReference type="Pfam" id="PF13469">
    <property type="entry name" value="Sulfotransfer_3"/>
    <property type="match status" value="1"/>
</dbReference>
<dbReference type="InterPro" id="IPR027417">
    <property type="entry name" value="P-loop_NTPase"/>
</dbReference>
<dbReference type="PANTHER" id="PTHR10605">
    <property type="entry name" value="HEPARAN SULFATE SULFOTRANSFERASE"/>
    <property type="match status" value="1"/>
</dbReference>
<comment type="caution">
    <text evidence="2">The sequence shown here is derived from an EMBL/GenBank/DDBJ whole genome shotgun (WGS) entry which is preliminary data.</text>
</comment>
<dbReference type="SUPFAM" id="SSF52540">
    <property type="entry name" value="P-loop containing nucleoside triphosphate hydrolases"/>
    <property type="match status" value="1"/>
</dbReference>
<accession>A0A7V2B181</accession>
<reference evidence="2" key="1">
    <citation type="journal article" date="2020" name="mSystems">
        <title>Genome- and Community-Level Interaction Insights into Carbon Utilization and Element Cycling Functions of Hydrothermarchaeota in Hydrothermal Sediment.</title>
        <authorList>
            <person name="Zhou Z."/>
            <person name="Liu Y."/>
            <person name="Xu W."/>
            <person name="Pan J."/>
            <person name="Luo Z.H."/>
            <person name="Li M."/>
        </authorList>
    </citation>
    <scope>NUCLEOTIDE SEQUENCE [LARGE SCALE GENOMIC DNA]</scope>
    <source>
        <strain evidence="2">SpSt-143</strain>
    </source>
</reference>
<proteinExistence type="predicted"/>
<evidence type="ECO:0000313" key="2">
    <source>
        <dbReference type="EMBL" id="HER96409.1"/>
    </source>
</evidence>
<sequence length="315" mass="37008">MKPTKTGSSKSAMERVPDFFIVGAAKAGTTSLYAYLKAHPQIFLPETKEPRYYAYEGERPEDFEGPGAARLIQSIIKDKATYRKLFENAASDQIIGEASPAYLYSPIAAERIAQDNPNAKIIAILRNPIERAYSHFLDNVGNGWEPCTDFEQVIQAQRRGERARWWRKWDYLGHGFYAQQLMRYMTHFPPENMKIIRYEHFRDDPERVVRDLLGFLKVDSEVELPVDQRYNVSWVPRWRWLQQVFGQPRGLKKVVRSVVPSEVRRWLRHRLEVINRHRPPMSPAARRLLLEIYLPEIEALERLLGWDLSDWKRPE</sequence>
<dbReference type="PANTHER" id="PTHR10605:SF56">
    <property type="entry name" value="BIFUNCTIONAL HEPARAN SULFATE N-DEACETYLASE_N-SULFOTRANSFERASE"/>
    <property type="match status" value="1"/>
</dbReference>
<dbReference type="EMBL" id="DSGB01000005">
    <property type="protein sequence ID" value="HER96409.1"/>
    <property type="molecule type" value="Genomic_DNA"/>
</dbReference>
<evidence type="ECO:0000256" key="1">
    <source>
        <dbReference type="ARBA" id="ARBA00022679"/>
    </source>
</evidence>